<dbReference type="Pfam" id="PF00013">
    <property type="entry name" value="KH_1"/>
    <property type="match status" value="3"/>
</dbReference>
<dbReference type="Proteomes" id="UP001415857">
    <property type="component" value="Unassembled WGS sequence"/>
</dbReference>
<dbReference type="InterPro" id="IPR004087">
    <property type="entry name" value="KH_dom"/>
</dbReference>
<protein>
    <recommendedName>
        <fullName evidence="4">K Homology domain-containing protein</fullName>
    </recommendedName>
</protein>
<accession>A0AAP0X067</accession>
<evidence type="ECO:0000256" key="1">
    <source>
        <dbReference type="ARBA" id="ARBA00022737"/>
    </source>
</evidence>
<evidence type="ECO:0000259" key="4">
    <source>
        <dbReference type="SMART" id="SM00322"/>
    </source>
</evidence>
<dbReference type="CDD" id="cd22459">
    <property type="entry name" value="KH-I_PEPPER_rpt1_like"/>
    <property type="match status" value="1"/>
</dbReference>
<proteinExistence type="predicted"/>
<keyword evidence="1" id="KW-0677">Repeat</keyword>
<evidence type="ECO:0000256" key="2">
    <source>
        <dbReference type="PROSITE-ProRule" id="PRU00117"/>
    </source>
</evidence>
<dbReference type="SMART" id="SM00322">
    <property type="entry name" value="KH"/>
    <property type="match status" value="3"/>
</dbReference>
<keyword evidence="2" id="KW-0694">RNA-binding</keyword>
<dbReference type="CDD" id="cd22460">
    <property type="entry name" value="KH-I_PEPPER_rpt2_like"/>
    <property type="match status" value="1"/>
</dbReference>
<dbReference type="Gene3D" id="3.30.310.210">
    <property type="match status" value="1"/>
</dbReference>
<keyword evidence="6" id="KW-1185">Reference proteome</keyword>
<dbReference type="AlphaFoldDB" id="A0AAP0X067"/>
<name>A0AAP0X067_LIQFO</name>
<reference evidence="5 6" key="1">
    <citation type="journal article" date="2024" name="Plant J.">
        <title>Genome sequences and population genomics reveal climatic adaptation and genomic divergence between two closely related sweetgum species.</title>
        <authorList>
            <person name="Xu W.Q."/>
            <person name="Ren C.Q."/>
            <person name="Zhang X.Y."/>
            <person name="Comes H.P."/>
            <person name="Liu X.H."/>
            <person name="Li Y.G."/>
            <person name="Kettle C.J."/>
            <person name="Jalonen R."/>
            <person name="Gaisberger H."/>
            <person name="Ma Y.Z."/>
            <person name="Qiu Y.X."/>
        </authorList>
    </citation>
    <scope>NUCLEOTIDE SEQUENCE [LARGE SCALE GENOMIC DNA]</scope>
    <source>
        <strain evidence="5">Hangzhou</strain>
    </source>
</reference>
<evidence type="ECO:0000313" key="6">
    <source>
        <dbReference type="Proteomes" id="UP001415857"/>
    </source>
</evidence>
<dbReference type="InterPro" id="IPR004088">
    <property type="entry name" value="KH_dom_type_1"/>
</dbReference>
<feature type="compositionally biased region" description="Polar residues" evidence="3">
    <location>
        <begin position="78"/>
        <end position="92"/>
    </location>
</feature>
<sequence>MYSDALARLDESGKIAIQVKTLIRPTIHSLSLCRPRSNPAHLLRFAISAKKLQKTYLSNLDMAEENFDEQDIGDMPENSHSPQNQGSDNNSAGGVEKRWPGWPGENVFRMLVPVQKVGSIIGRKGEFIKKITDETKARIKILDGPPGTVERAVMVSAKEEPDVPIPPAMDGLLRVHKRIVDVDSDAPSGAVGSVTTRLLVAETQAGSLIGKQGATIKSIQDTSGCTVRVLGAELLPHFALEGDSVVEIHGEPAGVHKAVELIATHLRKFLVDRSIVGVFEMQMQMPNARANQNMPPGPPHQSWGPPPQGFPMNAGDGPGFVPNPQYMHPPRQFDSYYPPADLPPLDKQPRPPMYGRDASMGVHSSSAQPQQPAVTKVTQHMQIPLSYADAVIGTSGANISYIRRASGATIAIQESRGMPGEMTVEINGTASQIQTAQQLIQNFMAEAASSTQNQTGGSVNQGYNAYPAHGPVYASPPSNTTGHAGHAPAGDYGSVYGSNYGY</sequence>
<dbReference type="InterPro" id="IPR036612">
    <property type="entry name" value="KH_dom_type_1_sf"/>
</dbReference>
<evidence type="ECO:0000313" key="5">
    <source>
        <dbReference type="EMBL" id="KAK9281455.1"/>
    </source>
</evidence>
<dbReference type="PANTHER" id="PTHR10288">
    <property type="entry name" value="KH DOMAIN CONTAINING RNA BINDING PROTEIN"/>
    <property type="match status" value="1"/>
</dbReference>
<comment type="caution">
    <text evidence="5">The sequence shown here is derived from an EMBL/GenBank/DDBJ whole genome shotgun (WGS) entry which is preliminary data.</text>
</comment>
<feature type="domain" description="K Homology" evidence="4">
    <location>
        <begin position="192"/>
        <end position="267"/>
    </location>
</feature>
<feature type="domain" description="K Homology" evidence="4">
    <location>
        <begin position="104"/>
        <end position="184"/>
    </location>
</feature>
<dbReference type="CDD" id="cd22461">
    <property type="entry name" value="KH-I_PEPPER_like_rpt3"/>
    <property type="match status" value="1"/>
</dbReference>
<evidence type="ECO:0000256" key="3">
    <source>
        <dbReference type="SAM" id="MobiDB-lite"/>
    </source>
</evidence>
<dbReference type="PROSITE" id="PS50084">
    <property type="entry name" value="KH_TYPE_1"/>
    <property type="match status" value="3"/>
</dbReference>
<feature type="region of interest" description="Disordered" evidence="3">
    <location>
        <begin position="315"/>
        <end position="366"/>
    </location>
</feature>
<organism evidence="5 6">
    <name type="scientific">Liquidambar formosana</name>
    <name type="common">Formosan gum</name>
    <dbReference type="NCBI Taxonomy" id="63359"/>
    <lineage>
        <taxon>Eukaryota</taxon>
        <taxon>Viridiplantae</taxon>
        <taxon>Streptophyta</taxon>
        <taxon>Embryophyta</taxon>
        <taxon>Tracheophyta</taxon>
        <taxon>Spermatophyta</taxon>
        <taxon>Magnoliopsida</taxon>
        <taxon>eudicotyledons</taxon>
        <taxon>Gunneridae</taxon>
        <taxon>Pentapetalae</taxon>
        <taxon>Saxifragales</taxon>
        <taxon>Altingiaceae</taxon>
        <taxon>Liquidambar</taxon>
    </lineage>
</organism>
<dbReference type="EMBL" id="JBBPBK010000007">
    <property type="protein sequence ID" value="KAK9281455.1"/>
    <property type="molecule type" value="Genomic_DNA"/>
</dbReference>
<gene>
    <name evidence="5" type="ORF">L1049_004358</name>
</gene>
<feature type="region of interest" description="Disordered" evidence="3">
    <location>
        <begin position="70"/>
        <end position="99"/>
    </location>
</feature>
<feature type="domain" description="K Homology" evidence="4">
    <location>
        <begin position="375"/>
        <end position="445"/>
    </location>
</feature>
<dbReference type="Gene3D" id="3.30.1370.10">
    <property type="entry name" value="K Homology domain, type 1"/>
    <property type="match status" value="1"/>
</dbReference>
<dbReference type="GO" id="GO:0003723">
    <property type="term" value="F:RNA binding"/>
    <property type="evidence" value="ECO:0007669"/>
    <property type="project" value="UniProtKB-UniRule"/>
</dbReference>
<dbReference type="SUPFAM" id="SSF54791">
    <property type="entry name" value="Eukaryotic type KH-domain (KH-domain type I)"/>
    <property type="match status" value="3"/>
</dbReference>